<comment type="caution">
    <text evidence="2">The sequence shown here is derived from an EMBL/GenBank/DDBJ whole genome shotgun (WGS) entry which is preliminary data.</text>
</comment>
<proteinExistence type="predicted"/>
<reference evidence="2 3" key="1">
    <citation type="submission" date="2023-03" db="EMBL/GenBank/DDBJ databases">
        <title>Draft assemblies of triclosan tolerant bacteria isolated from returned activated sludge.</title>
        <authorList>
            <person name="Van Hamelsveld S."/>
        </authorList>
    </citation>
    <scope>NUCLEOTIDE SEQUENCE [LARGE SCALE GENOMIC DNA]</scope>
    <source>
        <strain evidence="2 3">GW210010_S58</strain>
    </source>
</reference>
<dbReference type="RefSeq" id="WP_276269065.1">
    <property type="nucleotide sequence ID" value="NZ_JARJLM010000673.1"/>
</dbReference>
<evidence type="ECO:0000313" key="2">
    <source>
        <dbReference type="EMBL" id="MDF3839323.1"/>
    </source>
</evidence>
<keyword evidence="3" id="KW-1185">Reference proteome</keyword>
<sequence>MLYGGVIGHAVHTAEPDCFRDRGALFSISLSETNFKDKTMRITKFTNLLGALVLSLLPAVTQAQQDASSPPSGQKEDTAPHATPCAPSPGVACGEAGARTFTIGLADRDTVLILPWFVEGAARAINERQSLQDYARDIRRGL</sequence>
<accession>A0ABT6B3Z2</accession>
<organism evidence="2 3">
    <name type="scientific">Cupriavidus basilensis</name>
    <dbReference type="NCBI Taxonomy" id="68895"/>
    <lineage>
        <taxon>Bacteria</taxon>
        <taxon>Pseudomonadati</taxon>
        <taxon>Pseudomonadota</taxon>
        <taxon>Betaproteobacteria</taxon>
        <taxon>Burkholderiales</taxon>
        <taxon>Burkholderiaceae</taxon>
        <taxon>Cupriavidus</taxon>
    </lineage>
</organism>
<protein>
    <submittedName>
        <fullName evidence="2">Uncharacterized protein</fullName>
    </submittedName>
</protein>
<dbReference type="Proteomes" id="UP001216674">
    <property type="component" value="Unassembled WGS sequence"/>
</dbReference>
<gene>
    <name evidence="2" type="ORF">P3W85_41260</name>
</gene>
<evidence type="ECO:0000313" key="3">
    <source>
        <dbReference type="Proteomes" id="UP001216674"/>
    </source>
</evidence>
<name>A0ABT6B3Z2_9BURK</name>
<evidence type="ECO:0000256" key="1">
    <source>
        <dbReference type="SAM" id="MobiDB-lite"/>
    </source>
</evidence>
<feature type="compositionally biased region" description="Polar residues" evidence="1">
    <location>
        <begin position="63"/>
        <end position="72"/>
    </location>
</feature>
<dbReference type="EMBL" id="JARJLM010000673">
    <property type="protein sequence ID" value="MDF3839323.1"/>
    <property type="molecule type" value="Genomic_DNA"/>
</dbReference>
<feature type="region of interest" description="Disordered" evidence="1">
    <location>
        <begin position="63"/>
        <end position="89"/>
    </location>
</feature>